<dbReference type="Proteomes" id="UP000199013">
    <property type="component" value="Unassembled WGS sequence"/>
</dbReference>
<protein>
    <submittedName>
        <fullName evidence="2">Putative membrane protein</fullName>
    </submittedName>
</protein>
<feature type="transmembrane region" description="Helical" evidence="1">
    <location>
        <begin position="12"/>
        <end position="32"/>
    </location>
</feature>
<organism evidence="2 3">
    <name type="scientific">Candidatus Protofrankia californiensis</name>
    <dbReference type="NCBI Taxonomy" id="1839754"/>
    <lineage>
        <taxon>Bacteria</taxon>
        <taxon>Bacillati</taxon>
        <taxon>Actinomycetota</taxon>
        <taxon>Actinomycetes</taxon>
        <taxon>Frankiales</taxon>
        <taxon>Frankiaceae</taxon>
        <taxon>Protofrankia</taxon>
    </lineage>
</organism>
<evidence type="ECO:0000313" key="3">
    <source>
        <dbReference type="Proteomes" id="UP000199013"/>
    </source>
</evidence>
<name>A0A1C3P4Q0_9ACTN</name>
<keyword evidence="1" id="KW-1133">Transmembrane helix</keyword>
<dbReference type="AlphaFoldDB" id="A0A1C3P4Q0"/>
<sequence>MLVQELLLAQKLVSVAVLLFVQVLAPAAQLAAASS</sequence>
<proteinExistence type="predicted"/>
<accession>A0A1C3P4Q0</accession>
<evidence type="ECO:0000313" key="2">
    <source>
        <dbReference type="EMBL" id="SBW24789.1"/>
    </source>
</evidence>
<keyword evidence="1" id="KW-0812">Transmembrane</keyword>
<evidence type="ECO:0000256" key="1">
    <source>
        <dbReference type="SAM" id="Phobius"/>
    </source>
</evidence>
<gene>
    <name evidence="2" type="ORF">FDG2_4298</name>
</gene>
<keyword evidence="3" id="KW-1185">Reference proteome</keyword>
<keyword evidence="1" id="KW-0472">Membrane</keyword>
<reference evidence="3" key="1">
    <citation type="submission" date="2016-02" db="EMBL/GenBank/DDBJ databases">
        <authorList>
            <person name="Wibberg D."/>
        </authorList>
    </citation>
    <scope>NUCLEOTIDE SEQUENCE [LARGE SCALE GENOMIC DNA]</scope>
</reference>
<dbReference type="EMBL" id="FLUV01001792">
    <property type="protein sequence ID" value="SBW24789.1"/>
    <property type="molecule type" value="Genomic_DNA"/>
</dbReference>